<evidence type="ECO:0000313" key="2">
    <source>
        <dbReference type="Proteomes" id="UP000546806"/>
    </source>
</evidence>
<gene>
    <name evidence="1" type="ORF">HCA78_15520</name>
</gene>
<evidence type="ECO:0000313" key="1">
    <source>
        <dbReference type="EMBL" id="MBC2005184.1"/>
    </source>
</evidence>
<dbReference type="RefSeq" id="WP_185533948.1">
    <property type="nucleotide sequence ID" value="NZ_JAARWW010000008.1"/>
</dbReference>
<comment type="caution">
    <text evidence="1">The sequence shown here is derived from an EMBL/GenBank/DDBJ whole genome shotgun (WGS) entry which is preliminary data.</text>
</comment>
<dbReference type="Proteomes" id="UP000546806">
    <property type="component" value="Unassembled WGS sequence"/>
</dbReference>
<name>A0A842CYW2_9LIST</name>
<accession>A0A842CYW2</accession>
<reference evidence="1 2" key="1">
    <citation type="submission" date="2020-03" db="EMBL/GenBank/DDBJ databases">
        <title>Soil Listeria distribution.</title>
        <authorList>
            <person name="Liao J."/>
            <person name="Wiedmann M."/>
        </authorList>
    </citation>
    <scope>NUCLEOTIDE SEQUENCE [LARGE SCALE GENOMIC DNA]</scope>
    <source>
        <strain evidence="1 2">FSL L7-0435</strain>
    </source>
</reference>
<dbReference type="AlphaFoldDB" id="A0A842CYW2"/>
<protein>
    <submittedName>
        <fullName evidence="1">Uncharacterized protein</fullName>
    </submittedName>
</protein>
<proteinExistence type="predicted"/>
<organism evidence="1 2">
    <name type="scientific">Listeria booriae</name>
    <dbReference type="NCBI Taxonomy" id="1552123"/>
    <lineage>
        <taxon>Bacteria</taxon>
        <taxon>Bacillati</taxon>
        <taxon>Bacillota</taxon>
        <taxon>Bacilli</taxon>
        <taxon>Bacillales</taxon>
        <taxon>Listeriaceae</taxon>
        <taxon>Listeria</taxon>
    </lineage>
</organism>
<dbReference type="EMBL" id="JAARWW010000008">
    <property type="protein sequence ID" value="MBC2005184.1"/>
    <property type="molecule type" value="Genomic_DNA"/>
</dbReference>
<sequence length="280" mass="31409">MIFKNKKWLALALVALSLICIFTLLFIYKSTPEKLASEETQKKTDLTNPIFMRGNGYLSLNKDEVFSISIPYIFGEQNITNVESVVSDNDQALLEFSDTSGDYVFDENTNVNSFNFDISFKSVGQYVIDKVTIVTSEKTVVVDIGHFIFDITDSSDSDLALFGDTIGIQSSLDNYLLSIKNENKKETLKITSIYAKTDALSLESKEFELAPDGLFSGELSTSISADNPKYSWYVIKPKIEYSVKNAKQFFLSNATYLGLVDISQHQVDIALKNKRGSEFK</sequence>